<keyword evidence="4 13" id="KW-0645">Protease</keyword>
<dbReference type="InterPro" id="IPR004387">
    <property type="entry name" value="Pept_M50_Zn"/>
</dbReference>
<evidence type="ECO:0000259" key="12">
    <source>
        <dbReference type="PROSITE" id="PS50106"/>
    </source>
</evidence>
<gene>
    <name evidence="13" type="ORF">SAMN06265339_0994</name>
</gene>
<evidence type="ECO:0000256" key="5">
    <source>
        <dbReference type="ARBA" id="ARBA00022692"/>
    </source>
</evidence>
<evidence type="ECO:0000256" key="2">
    <source>
        <dbReference type="ARBA" id="ARBA00004141"/>
    </source>
</evidence>
<sequence>MTVLYFIIALGILIFVHELGHFLAARFFGVKVETFSIGFGPKLFTFKCCDTEFAVSLIPLGGYVKMAGEDPDVPPSSPDEFYAKPPWQRIVIALAGPIMNLLLAVVFFSLSFMIGRYVPTYQIEAAKVGNVLSANSSLKSGDVILSVDGQKIRNWQEFSKVIALNPDKTLNVVVERDGKKVTVPLKTGMDEKTGIGTVDVIPAIKPIVGKVIKGSPAAKAGLKPGDVILQINGHEITSWRQVVKLIGNSNGKPVKILILRNGKKLTITVKPHLNKQLGRYTIGIIPKFDVTFVRYSPIKAVEKGIEEFVSQSALFFTFLYKLITGQASIKSLGGPIMIAEVAGKAAQAGISSFIYFMAFISLQLGYFNLLPLPVLDGGLIVMFLIEMLRKKPLSASFREKFQQVGFALLALLMVIVFYNDIMRLVR</sequence>
<keyword evidence="5 11" id="KW-0812">Transmembrane</keyword>
<feature type="domain" description="PDZ" evidence="12">
    <location>
        <begin position="182"/>
        <end position="252"/>
    </location>
</feature>
<dbReference type="InterPro" id="IPR036034">
    <property type="entry name" value="PDZ_sf"/>
</dbReference>
<evidence type="ECO:0000256" key="8">
    <source>
        <dbReference type="ARBA" id="ARBA00022989"/>
    </source>
</evidence>
<organism evidence="13 14">
    <name type="scientific">Desulfurobacterium pacificum</name>
    <dbReference type="NCBI Taxonomy" id="240166"/>
    <lineage>
        <taxon>Bacteria</taxon>
        <taxon>Pseudomonadati</taxon>
        <taxon>Aquificota</taxon>
        <taxon>Aquificia</taxon>
        <taxon>Desulfurobacteriales</taxon>
        <taxon>Desulfurobacteriaceae</taxon>
        <taxon>Desulfurobacterium</taxon>
    </lineage>
</organism>
<evidence type="ECO:0000256" key="3">
    <source>
        <dbReference type="ARBA" id="ARBA00007931"/>
    </source>
</evidence>
<dbReference type="Pfam" id="PF02163">
    <property type="entry name" value="Peptidase_M50"/>
    <property type="match status" value="1"/>
</dbReference>
<comment type="cofactor">
    <cofactor evidence="1 11">
        <name>Zn(2+)</name>
        <dbReference type="ChEBI" id="CHEBI:29105"/>
    </cofactor>
</comment>
<dbReference type="Gene3D" id="2.30.42.10">
    <property type="match status" value="2"/>
</dbReference>
<feature type="transmembrane region" description="Helical" evidence="11">
    <location>
        <begin position="370"/>
        <end position="389"/>
    </location>
</feature>
<proteinExistence type="inferred from homology"/>
<dbReference type="PANTHER" id="PTHR42837:SF2">
    <property type="entry name" value="MEMBRANE METALLOPROTEASE ARASP2, CHLOROPLASTIC-RELATED"/>
    <property type="match status" value="1"/>
</dbReference>
<dbReference type="EC" id="3.4.24.-" evidence="11"/>
<feature type="transmembrane region" description="Helical" evidence="11">
    <location>
        <begin position="401"/>
        <end position="418"/>
    </location>
</feature>
<name>A0ABY1NLF6_9BACT</name>
<dbReference type="GO" id="GO:0008233">
    <property type="term" value="F:peptidase activity"/>
    <property type="evidence" value="ECO:0007669"/>
    <property type="project" value="UniProtKB-KW"/>
</dbReference>
<dbReference type="NCBIfam" id="TIGR00054">
    <property type="entry name" value="RIP metalloprotease RseP"/>
    <property type="match status" value="1"/>
</dbReference>
<comment type="caution">
    <text evidence="13">The sequence shown here is derived from an EMBL/GenBank/DDBJ whole genome shotgun (WGS) entry which is preliminary data.</text>
</comment>
<evidence type="ECO:0000256" key="11">
    <source>
        <dbReference type="RuleBase" id="RU362031"/>
    </source>
</evidence>
<evidence type="ECO:0000256" key="10">
    <source>
        <dbReference type="ARBA" id="ARBA00023136"/>
    </source>
</evidence>
<keyword evidence="14" id="KW-1185">Reference proteome</keyword>
<reference evidence="13 14" key="1">
    <citation type="submission" date="2017-05" db="EMBL/GenBank/DDBJ databases">
        <authorList>
            <person name="Varghese N."/>
            <person name="Submissions S."/>
        </authorList>
    </citation>
    <scope>NUCLEOTIDE SEQUENCE [LARGE SCALE GENOMIC DNA]</scope>
    <source>
        <strain evidence="13 14">DSM 15522</strain>
    </source>
</reference>
<dbReference type="InterPro" id="IPR041489">
    <property type="entry name" value="PDZ_6"/>
</dbReference>
<evidence type="ECO:0000313" key="14">
    <source>
        <dbReference type="Proteomes" id="UP001157911"/>
    </source>
</evidence>
<dbReference type="CDD" id="cd23081">
    <property type="entry name" value="cpPDZ_EcRseP-like"/>
    <property type="match status" value="2"/>
</dbReference>
<evidence type="ECO:0000256" key="4">
    <source>
        <dbReference type="ARBA" id="ARBA00022670"/>
    </source>
</evidence>
<dbReference type="InterPro" id="IPR001478">
    <property type="entry name" value="PDZ"/>
</dbReference>
<evidence type="ECO:0000256" key="9">
    <source>
        <dbReference type="ARBA" id="ARBA00023049"/>
    </source>
</evidence>
<dbReference type="Pfam" id="PF17820">
    <property type="entry name" value="PDZ_6"/>
    <property type="match status" value="1"/>
</dbReference>
<dbReference type="SUPFAM" id="SSF50156">
    <property type="entry name" value="PDZ domain-like"/>
    <property type="match status" value="2"/>
</dbReference>
<dbReference type="CDD" id="cd06163">
    <property type="entry name" value="S2P-M50_PDZ_RseP-like"/>
    <property type="match status" value="1"/>
</dbReference>
<evidence type="ECO:0000256" key="1">
    <source>
        <dbReference type="ARBA" id="ARBA00001947"/>
    </source>
</evidence>
<dbReference type="RefSeq" id="WP_283400474.1">
    <property type="nucleotide sequence ID" value="NZ_FXUB01000002.1"/>
</dbReference>
<evidence type="ECO:0000256" key="6">
    <source>
        <dbReference type="ARBA" id="ARBA00022801"/>
    </source>
</evidence>
<evidence type="ECO:0000256" key="7">
    <source>
        <dbReference type="ARBA" id="ARBA00022833"/>
    </source>
</evidence>
<keyword evidence="11" id="KW-0479">Metal-binding</keyword>
<dbReference type="Proteomes" id="UP001157911">
    <property type="component" value="Unassembled WGS sequence"/>
</dbReference>
<dbReference type="SMART" id="SM00228">
    <property type="entry name" value="PDZ"/>
    <property type="match status" value="2"/>
</dbReference>
<keyword evidence="7 11" id="KW-0862">Zinc</keyword>
<evidence type="ECO:0000313" key="13">
    <source>
        <dbReference type="EMBL" id="SMP11848.1"/>
    </source>
</evidence>
<dbReference type="PROSITE" id="PS50106">
    <property type="entry name" value="PDZ"/>
    <property type="match status" value="1"/>
</dbReference>
<accession>A0ABY1NLF6</accession>
<keyword evidence="8 11" id="KW-1133">Transmembrane helix</keyword>
<dbReference type="PANTHER" id="PTHR42837">
    <property type="entry name" value="REGULATOR OF SIGMA-E PROTEASE RSEP"/>
    <property type="match status" value="1"/>
</dbReference>
<dbReference type="EMBL" id="FXUB01000002">
    <property type="protein sequence ID" value="SMP11848.1"/>
    <property type="molecule type" value="Genomic_DNA"/>
</dbReference>
<dbReference type="GO" id="GO:0006508">
    <property type="term" value="P:proteolysis"/>
    <property type="evidence" value="ECO:0007669"/>
    <property type="project" value="UniProtKB-KW"/>
</dbReference>
<keyword evidence="9 11" id="KW-0482">Metalloprotease</keyword>
<comment type="subcellular location">
    <subcellularLocation>
        <location evidence="2">Membrane</location>
        <topology evidence="2">Multi-pass membrane protein</topology>
    </subcellularLocation>
</comment>
<protein>
    <recommendedName>
        <fullName evidence="11">Zinc metalloprotease</fullName>
        <ecNumber evidence="11">3.4.24.-</ecNumber>
    </recommendedName>
</protein>
<comment type="similarity">
    <text evidence="3 11">Belongs to the peptidase M50B family.</text>
</comment>
<keyword evidence="6 11" id="KW-0378">Hydrolase</keyword>
<feature type="transmembrane region" description="Helical" evidence="11">
    <location>
        <begin position="90"/>
        <end position="114"/>
    </location>
</feature>
<keyword evidence="10 11" id="KW-0472">Membrane</keyword>
<dbReference type="InterPro" id="IPR008915">
    <property type="entry name" value="Peptidase_M50"/>
</dbReference>